<evidence type="ECO:0000313" key="2">
    <source>
        <dbReference type="EMBL" id="KAK8032991.1"/>
    </source>
</evidence>
<gene>
    <name evidence="2" type="ORF">PG991_002389</name>
</gene>
<feature type="region of interest" description="Disordered" evidence="1">
    <location>
        <begin position="185"/>
        <end position="206"/>
    </location>
</feature>
<dbReference type="Proteomes" id="UP001396898">
    <property type="component" value="Unassembled WGS sequence"/>
</dbReference>
<dbReference type="EMBL" id="JAQQWI010000006">
    <property type="protein sequence ID" value="KAK8032991.1"/>
    <property type="molecule type" value="Genomic_DNA"/>
</dbReference>
<evidence type="ECO:0000256" key="1">
    <source>
        <dbReference type="SAM" id="MobiDB-lite"/>
    </source>
</evidence>
<reference evidence="2 3" key="1">
    <citation type="submission" date="2023-01" db="EMBL/GenBank/DDBJ databases">
        <title>Analysis of 21 Apiospora genomes using comparative genomics revels a genus with tremendous synthesis potential of carbohydrate active enzymes and secondary metabolites.</title>
        <authorList>
            <person name="Sorensen T."/>
        </authorList>
    </citation>
    <scope>NUCLEOTIDE SEQUENCE [LARGE SCALE GENOMIC DNA]</scope>
    <source>
        <strain evidence="2 3">CBS 20057</strain>
    </source>
</reference>
<evidence type="ECO:0000313" key="3">
    <source>
        <dbReference type="Proteomes" id="UP001396898"/>
    </source>
</evidence>
<name>A0ABR1SGI0_9PEZI</name>
<sequence length="206" mass="21555">MSHSQHIAEDHPGAECFVLVVRVVRVLLYALAGRRRHVGHIGPGVHNKQKVRAVLAIAAPLLVVHDVPPKPAVAVVKALVSPEVTCFLERAAQNFLGGFGPPHGLLEADIDVALHPQMLLGISCRADADPALVDRPGVGSAGAAAPDHVAGIPVGLEGDVSRLDGLVMDRARVLDVGLPGTVSRVDARSTESHDGEARNKCGQHVC</sequence>
<feature type="compositionally biased region" description="Basic and acidic residues" evidence="1">
    <location>
        <begin position="185"/>
        <end position="199"/>
    </location>
</feature>
<organism evidence="2 3">
    <name type="scientific">Apiospora marii</name>
    <dbReference type="NCBI Taxonomy" id="335849"/>
    <lineage>
        <taxon>Eukaryota</taxon>
        <taxon>Fungi</taxon>
        <taxon>Dikarya</taxon>
        <taxon>Ascomycota</taxon>
        <taxon>Pezizomycotina</taxon>
        <taxon>Sordariomycetes</taxon>
        <taxon>Xylariomycetidae</taxon>
        <taxon>Amphisphaeriales</taxon>
        <taxon>Apiosporaceae</taxon>
        <taxon>Apiospora</taxon>
    </lineage>
</organism>
<proteinExistence type="predicted"/>
<accession>A0ABR1SGI0</accession>
<protein>
    <submittedName>
        <fullName evidence="2">Uncharacterized protein</fullName>
    </submittedName>
</protein>
<comment type="caution">
    <text evidence="2">The sequence shown here is derived from an EMBL/GenBank/DDBJ whole genome shotgun (WGS) entry which is preliminary data.</text>
</comment>
<keyword evidence="3" id="KW-1185">Reference proteome</keyword>